<sequence>MSSWSPTLASNVFVMCDKKINLNDQTISCVSCQFVAPLSITFEDYQKLHDRYVLLARVNCYSAIRNDREKPKCVRNIIY</sequence>
<dbReference type="KEGG" id="vg:80534005"/>
<dbReference type="EMBL" id="MH124167">
    <property type="protein sequence ID" value="AXU41498.1"/>
    <property type="molecule type" value="Genomic_DNA"/>
</dbReference>
<dbReference type="Proteomes" id="UP000501969">
    <property type="component" value="Segment"/>
</dbReference>
<protein>
    <submittedName>
        <fullName evidence="1">AC56</fullName>
    </submittedName>
</protein>
<proteinExistence type="predicted"/>
<evidence type="ECO:0000313" key="2">
    <source>
        <dbReference type="Proteomes" id="UP000501969"/>
    </source>
</evidence>
<keyword evidence="2" id="KW-1185">Reference proteome</keyword>
<evidence type="ECO:0000313" key="1">
    <source>
        <dbReference type="EMBL" id="AXU41498.1"/>
    </source>
</evidence>
<name>A0A346TPI8_9ABAC</name>
<accession>A0A346TPI8</accession>
<reference evidence="1 2" key="1">
    <citation type="submission" date="2018-03" db="EMBL/GenBank/DDBJ databases">
        <title>Complete genome sequence of a second alphabaculovirus from the true armyworm, Mythimna unipuncta.</title>
        <authorList>
            <person name="Harrison R.L."/>
            <person name="Mowery J.D."/>
            <person name="Bauchan G.R."/>
            <person name="Theilmann D.A."/>
            <person name="Erlandson M.A."/>
        </authorList>
    </citation>
    <scope>NUCLEOTIDE SEQUENCE [LARGE SCALE GENOMIC DNA]</scope>
    <source>
        <strain evidence="1 2">KY310</strain>
    </source>
</reference>
<dbReference type="GeneID" id="80534005"/>
<dbReference type="RefSeq" id="YP_010796510.1">
    <property type="nucleotide sequence ID" value="NC_076031.1"/>
</dbReference>
<organism evidence="1 2">
    <name type="scientific">Mythimna unipuncta nucleopolyhedrovirus</name>
    <dbReference type="NCBI Taxonomy" id="447897"/>
    <lineage>
        <taxon>Viruses</taxon>
        <taxon>Viruses incertae sedis</taxon>
        <taxon>Naldaviricetes</taxon>
        <taxon>Lefavirales</taxon>
        <taxon>Baculoviridae</taxon>
        <taxon>Alphabaculovirus</taxon>
    </lineage>
</organism>